<name>A0AAV4TIR6_9ARAC</name>
<feature type="region of interest" description="Disordered" evidence="1">
    <location>
        <begin position="60"/>
        <end position="87"/>
    </location>
</feature>
<protein>
    <submittedName>
        <fullName evidence="2">Uncharacterized protein</fullName>
    </submittedName>
</protein>
<organism evidence="2 3">
    <name type="scientific">Caerostris darwini</name>
    <dbReference type="NCBI Taxonomy" id="1538125"/>
    <lineage>
        <taxon>Eukaryota</taxon>
        <taxon>Metazoa</taxon>
        <taxon>Ecdysozoa</taxon>
        <taxon>Arthropoda</taxon>
        <taxon>Chelicerata</taxon>
        <taxon>Arachnida</taxon>
        <taxon>Araneae</taxon>
        <taxon>Araneomorphae</taxon>
        <taxon>Entelegynae</taxon>
        <taxon>Araneoidea</taxon>
        <taxon>Araneidae</taxon>
        <taxon>Caerostris</taxon>
    </lineage>
</organism>
<dbReference type="EMBL" id="BPLQ01009615">
    <property type="protein sequence ID" value="GIY45351.1"/>
    <property type="molecule type" value="Genomic_DNA"/>
</dbReference>
<comment type="caution">
    <text evidence="2">The sequence shown here is derived from an EMBL/GenBank/DDBJ whole genome shotgun (WGS) entry which is preliminary data.</text>
</comment>
<gene>
    <name evidence="2" type="ORF">CDAR_482181</name>
</gene>
<evidence type="ECO:0000313" key="3">
    <source>
        <dbReference type="Proteomes" id="UP001054837"/>
    </source>
</evidence>
<evidence type="ECO:0000256" key="1">
    <source>
        <dbReference type="SAM" id="MobiDB-lite"/>
    </source>
</evidence>
<proteinExistence type="predicted"/>
<sequence length="119" mass="13609">MHVPGVYYMPENSFRAITREDELICWIRTARTWFQLESMVFQTHHSRPFYVVTSATSRAKSIPPACPSQREGGKYRRESEGPPPFTPEVRLQTCKSDGGHFSGNKCPFGTYTSSLTVRF</sequence>
<accession>A0AAV4TIR6</accession>
<evidence type="ECO:0000313" key="2">
    <source>
        <dbReference type="EMBL" id="GIY45351.1"/>
    </source>
</evidence>
<dbReference type="Proteomes" id="UP001054837">
    <property type="component" value="Unassembled WGS sequence"/>
</dbReference>
<feature type="compositionally biased region" description="Basic and acidic residues" evidence="1">
    <location>
        <begin position="71"/>
        <end position="80"/>
    </location>
</feature>
<keyword evidence="3" id="KW-1185">Reference proteome</keyword>
<reference evidence="2 3" key="1">
    <citation type="submission" date="2021-06" db="EMBL/GenBank/DDBJ databases">
        <title>Caerostris darwini draft genome.</title>
        <authorList>
            <person name="Kono N."/>
            <person name="Arakawa K."/>
        </authorList>
    </citation>
    <scope>NUCLEOTIDE SEQUENCE [LARGE SCALE GENOMIC DNA]</scope>
</reference>
<dbReference type="AlphaFoldDB" id="A0AAV4TIR6"/>